<dbReference type="AlphaFoldDB" id="B9YCC9"/>
<dbReference type="STRING" id="545696.HOLDEFILI_03488"/>
<dbReference type="Proteomes" id="UP000005950">
    <property type="component" value="Unassembled WGS sequence"/>
</dbReference>
<dbReference type="EMBL" id="ACCF01000219">
    <property type="protein sequence ID" value="EEF66358.1"/>
    <property type="molecule type" value="Genomic_DNA"/>
</dbReference>
<reference evidence="5 6" key="1">
    <citation type="submission" date="2008-12" db="EMBL/GenBank/DDBJ databases">
        <authorList>
            <person name="Fulton L."/>
            <person name="Clifton S."/>
            <person name="Fulton B."/>
            <person name="Xu J."/>
            <person name="Minx P."/>
            <person name="Pepin K.H."/>
            <person name="Johnson M."/>
            <person name="Bhonagiri V."/>
            <person name="Nash W.E."/>
            <person name="Mardis E.R."/>
            <person name="Wilson R.K."/>
        </authorList>
    </citation>
    <scope>NUCLEOTIDE SEQUENCE [LARGE SCALE GENOMIC DNA]</scope>
    <source>
        <strain evidence="5 6">DSM 12042</strain>
    </source>
</reference>
<dbReference type="GO" id="GO:0003824">
    <property type="term" value="F:catalytic activity"/>
    <property type="evidence" value="ECO:0007669"/>
    <property type="project" value="InterPro"/>
</dbReference>
<dbReference type="InterPro" id="IPR058240">
    <property type="entry name" value="rSAM_sf"/>
</dbReference>
<keyword evidence="2" id="KW-0408">Iron</keyword>
<dbReference type="SFLD" id="SFLDG01084">
    <property type="entry name" value="Uncharacterised_Radical_SAM_Su"/>
    <property type="match status" value="1"/>
</dbReference>
<reference evidence="5 6" key="2">
    <citation type="submission" date="2009-02" db="EMBL/GenBank/DDBJ databases">
        <title>Draft genome sequence of Holdemania filiformis DSM 12042.</title>
        <authorList>
            <person name="Sudarsanam P."/>
            <person name="Ley R."/>
            <person name="Guruge J."/>
            <person name="Turnbaugh P.J."/>
            <person name="Mahowald M."/>
            <person name="Liep D."/>
            <person name="Gordon J."/>
        </authorList>
    </citation>
    <scope>NUCLEOTIDE SEQUENCE [LARGE SCALE GENOMIC DNA]</scope>
    <source>
        <strain evidence="5 6">DSM 12042</strain>
    </source>
</reference>
<name>B9YCC9_9FIRM</name>
<evidence type="ECO:0000313" key="5">
    <source>
        <dbReference type="EMBL" id="EEF66358.1"/>
    </source>
</evidence>
<comment type="caution">
    <text evidence="5">The sequence shown here is derived from an EMBL/GenBank/DDBJ whole genome shotgun (WGS) entry which is preliminary data.</text>
</comment>
<dbReference type="GO" id="GO:0046872">
    <property type="term" value="F:metal ion binding"/>
    <property type="evidence" value="ECO:0007669"/>
    <property type="project" value="UniProtKB-KW"/>
</dbReference>
<dbReference type="eggNOG" id="COG1533">
    <property type="taxonomic scope" value="Bacteria"/>
</dbReference>
<proteinExistence type="predicted"/>
<evidence type="ECO:0000256" key="3">
    <source>
        <dbReference type="ARBA" id="ARBA00023014"/>
    </source>
</evidence>
<dbReference type="PANTHER" id="PTHR43432">
    <property type="entry name" value="SLR0285 PROTEIN"/>
    <property type="match status" value="1"/>
</dbReference>
<organism evidence="5 6">
    <name type="scientific">Holdemania filiformis DSM 12042</name>
    <dbReference type="NCBI Taxonomy" id="545696"/>
    <lineage>
        <taxon>Bacteria</taxon>
        <taxon>Bacillati</taxon>
        <taxon>Bacillota</taxon>
        <taxon>Erysipelotrichia</taxon>
        <taxon>Erysipelotrichales</taxon>
        <taxon>Erysipelotrichaceae</taxon>
        <taxon>Holdemania</taxon>
    </lineage>
</organism>
<evidence type="ECO:0000313" key="6">
    <source>
        <dbReference type="Proteomes" id="UP000005950"/>
    </source>
</evidence>
<evidence type="ECO:0000256" key="1">
    <source>
        <dbReference type="ARBA" id="ARBA00022723"/>
    </source>
</evidence>
<dbReference type="HOGENOM" id="CLU_015525_2_0_9"/>
<keyword evidence="1" id="KW-0479">Metal-binding</keyword>
<dbReference type="SFLD" id="SFLDS00029">
    <property type="entry name" value="Radical_SAM"/>
    <property type="match status" value="1"/>
</dbReference>
<feature type="domain" description="Radical SAM core" evidence="4">
    <location>
        <begin position="48"/>
        <end position="216"/>
    </location>
</feature>
<sequence length="316" mass="36162">MGFIKQDKAENTRESRDHRMSIVPEISAKTLLAPMKNGQWWFGGDYNMNLYRGCCHGCIYCDSRSECYGNDQFDTVMVKKDVLALLEKELKSKRRTGVVMNGAMTDPYNPFEKQLEVTRGSLALLDRYGFGVGFATKGILAVRDIDLLCRIHQHSPVLCKFTITAADDALARKIEPHAPSSTQRFEAMAKLSKAGLFTGVLLMPVLPGITDDRENLHQILIRAKEAGAQFVYCSYGMTMRDRQREYYYQCLDEQFPGLKEKYIRRYGNRYSCACRKPFELKAMIETECRQLGLLTQMKAIIEAYRFSRGPQQISLF</sequence>
<evidence type="ECO:0000259" key="4">
    <source>
        <dbReference type="Pfam" id="PF04055"/>
    </source>
</evidence>
<dbReference type="CDD" id="cd01335">
    <property type="entry name" value="Radical_SAM"/>
    <property type="match status" value="1"/>
</dbReference>
<protein>
    <submittedName>
        <fullName evidence="5">Radical SAM domain protein</fullName>
    </submittedName>
</protein>
<accession>B9YCC9</accession>
<dbReference type="InterPro" id="IPR040086">
    <property type="entry name" value="MJ0683-like"/>
</dbReference>
<dbReference type="SUPFAM" id="SSF102114">
    <property type="entry name" value="Radical SAM enzymes"/>
    <property type="match status" value="1"/>
</dbReference>
<dbReference type="InterPro" id="IPR007197">
    <property type="entry name" value="rSAM"/>
</dbReference>
<dbReference type="PANTHER" id="PTHR43432:SF5">
    <property type="entry name" value="ELP3_MIAA_NIFB-LIKE RADICAL SAM CORE DOMAIN-CONTAINING PROTEIN"/>
    <property type="match status" value="1"/>
</dbReference>
<evidence type="ECO:0000256" key="2">
    <source>
        <dbReference type="ARBA" id="ARBA00023004"/>
    </source>
</evidence>
<dbReference type="Pfam" id="PF04055">
    <property type="entry name" value="Radical_SAM"/>
    <property type="match status" value="1"/>
</dbReference>
<dbReference type="GO" id="GO:0051536">
    <property type="term" value="F:iron-sulfur cluster binding"/>
    <property type="evidence" value="ECO:0007669"/>
    <property type="project" value="UniProtKB-KW"/>
</dbReference>
<keyword evidence="3" id="KW-0411">Iron-sulfur</keyword>
<dbReference type="Gene3D" id="3.80.30.30">
    <property type="match status" value="1"/>
</dbReference>
<gene>
    <name evidence="5" type="ORF">HOLDEFILI_03488</name>
</gene>